<dbReference type="InterPro" id="IPR000667">
    <property type="entry name" value="Peptidase_S13"/>
</dbReference>
<reference evidence="3 4" key="1">
    <citation type="submission" date="2018-03" db="EMBL/GenBank/DDBJ databases">
        <authorList>
            <person name="Keele B.F."/>
        </authorList>
    </citation>
    <scope>NUCLEOTIDE SEQUENCE [LARGE SCALE GENOMIC DNA]</scope>
    <source>
        <strain evidence="3 4">CECT 8626</strain>
    </source>
</reference>
<dbReference type="GO" id="GO:0009002">
    <property type="term" value="F:serine-type D-Ala-D-Ala carboxypeptidase activity"/>
    <property type="evidence" value="ECO:0007669"/>
    <property type="project" value="UniProtKB-EC"/>
</dbReference>
<dbReference type="SUPFAM" id="SSF56601">
    <property type="entry name" value="beta-lactamase/transpeptidase-like"/>
    <property type="match status" value="1"/>
</dbReference>
<dbReference type="AlphaFoldDB" id="A0A2R8B2P0"/>
<evidence type="ECO:0000313" key="4">
    <source>
        <dbReference type="Proteomes" id="UP000244924"/>
    </source>
</evidence>
<evidence type="ECO:0000313" key="3">
    <source>
        <dbReference type="EMBL" id="SPH16845.1"/>
    </source>
</evidence>
<name>A0A2R8B2P0_9RHOB</name>
<dbReference type="EMBL" id="OMOQ01000001">
    <property type="protein sequence ID" value="SPH16845.1"/>
    <property type="molecule type" value="Genomic_DNA"/>
</dbReference>
<gene>
    <name evidence="3" type="primary">dacB</name>
    <name evidence="3" type="ORF">DEA8626_00359</name>
</gene>
<keyword evidence="4" id="KW-1185">Reference proteome</keyword>
<organism evidence="3 4">
    <name type="scientific">Albidovulum aquaemixtae</name>
    <dbReference type="NCBI Taxonomy" id="1542388"/>
    <lineage>
        <taxon>Bacteria</taxon>
        <taxon>Pseudomonadati</taxon>
        <taxon>Pseudomonadota</taxon>
        <taxon>Alphaproteobacteria</taxon>
        <taxon>Rhodobacterales</taxon>
        <taxon>Paracoccaceae</taxon>
        <taxon>Albidovulum</taxon>
    </lineage>
</organism>
<dbReference type="OrthoDB" id="5372081at2"/>
<accession>A0A2R8B2P0</accession>
<dbReference type="GO" id="GO:0000270">
    <property type="term" value="P:peptidoglycan metabolic process"/>
    <property type="evidence" value="ECO:0007669"/>
    <property type="project" value="TreeGrafter"/>
</dbReference>
<evidence type="ECO:0000256" key="1">
    <source>
        <dbReference type="ARBA" id="ARBA00006096"/>
    </source>
</evidence>
<sequence>MTVTRRGLLSGLIGCVAGRALANAPLSSPRPEARAGFVQGSMPVVARAPDALIEAAGLGGEVTYLVADARTGLFLEARQGHRPMPPASTAKAITALYALEHLGAGYRFETRLIATGPVEAGRVQGDLVLVGGGDPTLTTDDLGDLVRALAAAGIRGVTGRFRVWAGALPYIEAIDQSQPVWLGYNPAVSGLNLNFNRVNFVWKRNGSGYEVGMDARAKRFAPKVYSARVTVAERSQPVYSYKNGGRVEEWSVARRALGKGGSRWLPVRRPDLYAGDVFQTLARAQGVELPAPEAADNLPGGTVVAVHRSADLAPILRDMLKYSNNMTAEAIGMAASSRRGVESHLASGQAMGDWLKARADATNARFADHSGLAGASRISAVDMVQALVELGPRAGLKGLLKDIPFHDAKGKRTTAQPARVVAKTGTLNFVSTLAGYVSAPGDTELAFAIFTGDVARRDAVPDAQRERPDGGRDWIRRSKRLQQQLIERWVAVYAA</sequence>
<keyword evidence="3" id="KW-0121">Carboxypeptidase</keyword>
<keyword evidence="3" id="KW-0645">Protease</keyword>
<evidence type="ECO:0000256" key="2">
    <source>
        <dbReference type="ARBA" id="ARBA00022801"/>
    </source>
</evidence>
<dbReference type="Gene3D" id="3.50.80.20">
    <property type="entry name" value="D-Ala-D-Ala carboxypeptidase C, peptidase S13"/>
    <property type="match status" value="1"/>
</dbReference>
<dbReference type="InterPro" id="IPR012338">
    <property type="entry name" value="Beta-lactam/transpept-like"/>
</dbReference>
<dbReference type="NCBIfam" id="TIGR00666">
    <property type="entry name" value="PBP4"/>
    <property type="match status" value="1"/>
</dbReference>
<dbReference type="PANTHER" id="PTHR30023:SF0">
    <property type="entry name" value="PENICILLIN-SENSITIVE CARBOXYPEPTIDASE A"/>
    <property type="match status" value="1"/>
</dbReference>
<dbReference type="PANTHER" id="PTHR30023">
    <property type="entry name" value="D-ALANYL-D-ALANINE CARBOXYPEPTIDASE"/>
    <property type="match status" value="1"/>
</dbReference>
<comment type="similarity">
    <text evidence="1">Belongs to the peptidase S13 family.</text>
</comment>
<protein>
    <submittedName>
        <fullName evidence="3">D-alanyl-D-alanine carboxypeptidase DacB</fullName>
        <ecNumber evidence="3">3.4.16.4</ecNumber>
    </submittedName>
</protein>
<dbReference type="EC" id="3.4.16.4" evidence="3"/>
<dbReference type="Proteomes" id="UP000244924">
    <property type="component" value="Unassembled WGS sequence"/>
</dbReference>
<dbReference type="PROSITE" id="PS51318">
    <property type="entry name" value="TAT"/>
    <property type="match status" value="1"/>
</dbReference>
<dbReference type="Pfam" id="PF02113">
    <property type="entry name" value="Peptidase_S13"/>
    <property type="match status" value="1"/>
</dbReference>
<dbReference type="PRINTS" id="PR00922">
    <property type="entry name" value="DADACBPTASE3"/>
</dbReference>
<dbReference type="GO" id="GO:0006508">
    <property type="term" value="P:proteolysis"/>
    <property type="evidence" value="ECO:0007669"/>
    <property type="project" value="InterPro"/>
</dbReference>
<dbReference type="RefSeq" id="WP_108851343.1">
    <property type="nucleotide sequence ID" value="NZ_OMOQ01000001.1"/>
</dbReference>
<keyword evidence="2 3" id="KW-0378">Hydrolase</keyword>
<dbReference type="InterPro" id="IPR006311">
    <property type="entry name" value="TAT_signal"/>
</dbReference>
<dbReference type="Gene3D" id="3.40.710.10">
    <property type="entry name" value="DD-peptidase/beta-lactamase superfamily"/>
    <property type="match status" value="2"/>
</dbReference>
<proteinExistence type="inferred from homology"/>